<dbReference type="PANTHER" id="PTHR35186">
    <property type="entry name" value="ANK_REP_REGION DOMAIN-CONTAINING PROTEIN"/>
    <property type="match status" value="1"/>
</dbReference>
<dbReference type="AlphaFoldDB" id="A0A9W4UQ18"/>
<protein>
    <recommendedName>
        <fullName evidence="2">DUF7580 domain-containing protein</fullName>
    </recommendedName>
</protein>
<gene>
    <name evidence="3" type="ORF">PDIGIT_LOCUS13187</name>
</gene>
<evidence type="ECO:0000313" key="3">
    <source>
        <dbReference type="EMBL" id="CAI6340020.1"/>
    </source>
</evidence>
<feature type="coiled-coil region" evidence="1">
    <location>
        <begin position="171"/>
        <end position="198"/>
    </location>
</feature>
<keyword evidence="4" id="KW-1185">Reference proteome</keyword>
<proteinExistence type="predicted"/>
<keyword evidence="1" id="KW-0175">Coiled coil</keyword>
<dbReference type="EMBL" id="CAOQHR010000010">
    <property type="protein sequence ID" value="CAI6340020.1"/>
    <property type="molecule type" value="Genomic_DNA"/>
</dbReference>
<dbReference type="InterPro" id="IPR056002">
    <property type="entry name" value="DUF7580"/>
</dbReference>
<name>A0A9W4UQ18_9PLEO</name>
<feature type="domain" description="DUF7580" evidence="2">
    <location>
        <begin position="220"/>
        <end position="578"/>
    </location>
</feature>
<organism evidence="3 4">
    <name type="scientific">Periconia digitata</name>
    <dbReference type="NCBI Taxonomy" id="1303443"/>
    <lineage>
        <taxon>Eukaryota</taxon>
        <taxon>Fungi</taxon>
        <taxon>Dikarya</taxon>
        <taxon>Ascomycota</taxon>
        <taxon>Pezizomycotina</taxon>
        <taxon>Dothideomycetes</taxon>
        <taxon>Pleosporomycetidae</taxon>
        <taxon>Pleosporales</taxon>
        <taxon>Massarineae</taxon>
        <taxon>Periconiaceae</taxon>
        <taxon>Periconia</taxon>
    </lineage>
</organism>
<accession>A0A9W4UQ18</accession>
<sequence length="584" mass="65515">MAGVEIAGVVLGAIPLVIEGLKAYQKSIKSIKRSVKYDSSLKKLIRGVTEQKIWLEDNLDKLLLAACNASGINISVGSDHWSEILTGNSGQAVQKYLGNTKQAQFKELMEDFESTLLDIANALHAVQRSRKKESSLVRLTRIDIRKLALSEDLDGKLVSKRVWYLIEEPTIKSLTKELHELNSQMSRILTDNKELQELKNIQVSKIIPDERKASAMASLLRQVRSYTDRLFEAFCKAWVLSCHPSHNVALFLDTPKFSTTGWPSCGISSFNFRTLLNDWPKDVKLSPAWHEVGVTVMEGDISQKIHSSPATSQSSNTQIPPSITVSTPGPSIPQDTLDQVKNLCIELDRAKSAQRSLDLFLRCGHPTLCYDLSTCQQKPSPTTWDTISLEELLSSQKRILPRQKVRLALKLAASLLQLKTSQWLCTAWSNRAIYFPKTTLQAAHQTHRIEIEQPLILYTFESAAAAAQSIPNEAKPRLMFLELGILLMEIFNEEPISTFAQREQGIEPAMFHPKMREGVARDWFDETSEQMTDQYAKVVETCLSFALERAQPGAQTWDDGDLWKSVCAKIIGPLNQECGTFRSA</sequence>
<evidence type="ECO:0000259" key="2">
    <source>
        <dbReference type="Pfam" id="PF24476"/>
    </source>
</evidence>
<dbReference type="OrthoDB" id="3565018at2759"/>
<evidence type="ECO:0000256" key="1">
    <source>
        <dbReference type="SAM" id="Coils"/>
    </source>
</evidence>
<reference evidence="3" key="1">
    <citation type="submission" date="2023-01" db="EMBL/GenBank/DDBJ databases">
        <authorList>
            <person name="Van Ghelder C."/>
            <person name="Rancurel C."/>
        </authorList>
    </citation>
    <scope>NUCLEOTIDE SEQUENCE</scope>
    <source>
        <strain evidence="3">CNCM I-4278</strain>
    </source>
</reference>
<comment type="caution">
    <text evidence="3">The sequence shown here is derived from an EMBL/GenBank/DDBJ whole genome shotgun (WGS) entry which is preliminary data.</text>
</comment>
<dbReference type="PANTHER" id="PTHR35186:SF4">
    <property type="entry name" value="PRION-INHIBITION AND PROPAGATION HELO DOMAIN-CONTAINING PROTEIN"/>
    <property type="match status" value="1"/>
</dbReference>
<dbReference type="Proteomes" id="UP001152607">
    <property type="component" value="Unassembled WGS sequence"/>
</dbReference>
<dbReference type="Pfam" id="PF24476">
    <property type="entry name" value="DUF7580"/>
    <property type="match status" value="1"/>
</dbReference>
<evidence type="ECO:0000313" key="4">
    <source>
        <dbReference type="Proteomes" id="UP001152607"/>
    </source>
</evidence>